<dbReference type="Gene3D" id="3.90.180.10">
    <property type="entry name" value="Medium-chain alcohol dehydrogenases, catalytic domain"/>
    <property type="match status" value="1"/>
</dbReference>
<organism evidence="6 7">
    <name type="scientific">Dactylonectria macrodidyma</name>
    <dbReference type="NCBI Taxonomy" id="307937"/>
    <lineage>
        <taxon>Eukaryota</taxon>
        <taxon>Fungi</taxon>
        <taxon>Dikarya</taxon>
        <taxon>Ascomycota</taxon>
        <taxon>Pezizomycotina</taxon>
        <taxon>Sordariomycetes</taxon>
        <taxon>Hypocreomycetidae</taxon>
        <taxon>Hypocreales</taxon>
        <taxon>Nectriaceae</taxon>
        <taxon>Dactylonectria</taxon>
    </lineage>
</organism>
<evidence type="ECO:0000256" key="1">
    <source>
        <dbReference type="ARBA" id="ARBA00022857"/>
    </source>
</evidence>
<feature type="domain" description="Enoyl reductase (ER)" evidence="5">
    <location>
        <begin position="17"/>
        <end position="323"/>
    </location>
</feature>
<dbReference type="GO" id="GO:0008270">
    <property type="term" value="F:zinc ion binding"/>
    <property type="evidence" value="ECO:0007669"/>
    <property type="project" value="InterPro"/>
</dbReference>
<dbReference type="GO" id="GO:0005829">
    <property type="term" value="C:cytosol"/>
    <property type="evidence" value="ECO:0007669"/>
    <property type="project" value="TreeGrafter"/>
</dbReference>
<accession>A0A9P9I8U5</accession>
<dbReference type="SUPFAM" id="SSF50129">
    <property type="entry name" value="GroES-like"/>
    <property type="match status" value="1"/>
</dbReference>
<dbReference type="EMBL" id="JAGMUV010000044">
    <property type="protein sequence ID" value="KAH7110749.1"/>
    <property type="molecule type" value="Genomic_DNA"/>
</dbReference>
<dbReference type="Pfam" id="PF00107">
    <property type="entry name" value="ADH_zinc_N"/>
    <property type="match status" value="1"/>
</dbReference>
<dbReference type="InterPro" id="IPR036291">
    <property type="entry name" value="NAD(P)-bd_dom_sf"/>
</dbReference>
<dbReference type="Proteomes" id="UP000738349">
    <property type="component" value="Unassembled WGS sequence"/>
</dbReference>
<dbReference type="Pfam" id="PF08240">
    <property type="entry name" value="ADH_N"/>
    <property type="match status" value="1"/>
</dbReference>
<dbReference type="SUPFAM" id="SSF51735">
    <property type="entry name" value="NAD(P)-binding Rossmann-fold domains"/>
    <property type="match status" value="1"/>
</dbReference>
<reference evidence="6" key="1">
    <citation type="journal article" date="2021" name="Nat. Commun.">
        <title>Genetic determinants of endophytism in the Arabidopsis root mycobiome.</title>
        <authorList>
            <person name="Mesny F."/>
            <person name="Miyauchi S."/>
            <person name="Thiergart T."/>
            <person name="Pickel B."/>
            <person name="Atanasova L."/>
            <person name="Karlsson M."/>
            <person name="Huettel B."/>
            <person name="Barry K.W."/>
            <person name="Haridas S."/>
            <person name="Chen C."/>
            <person name="Bauer D."/>
            <person name="Andreopoulos W."/>
            <person name="Pangilinan J."/>
            <person name="LaButti K."/>
            <person name="Riley R."/>
            <person name="Lipzen A."/>
            <person name="Clum A."/>
            <person name="Drula E."/>
            <person name="Henrissat B."/>
            <person name="Kohler A."/>
            <person name="Grigoriev I.V."/>
            <person name="Martin F.M."/>
            <person name="Hacquard S."/>
        </authorList>
    </citation>
    <scope>NUCLEOTIDE SEQUENCE</scope>
    <source>
        <strain evidence="6">MPI-CAGE-AT-0147</strain>
    </source>
</reference>
<dbReference type="InterPro" id="IPR011032">
    <property type="entry name" value="GroES-like_sf"/>
</dbReference>
<proteinExistence type="predicted"/>
<dbReference type="FunFam" id="3.40.50.720:FF:000053">
    <property type="entry name" value="Quinone oxidoreductase 1"/>
    <property type="match status" value="1"/>
</dbReference>
<dbReference type="Gene3D" id="3.40.50.720">
    <property type="entry name" value="NAD(P)-binding Rossmann-like Domain"/>
    <property type="match status" value="1"/>
</dbReference>
<evidence type="ECO:0000313" key="7">
    <source>
        <dbReference type="Proteomes" id="UP000738349"/>
    </source>
</evidence>
<dbReference type="GO" id="GO:0070402">
    <property type="term" value="F:NADPH binding"/>
    <property type="evidence" value="ECO:0007669"/>
    <property type="project" value="TreeGrafter"/>
</dbReference>
<dbReference type="SMART" id="SM00829">
    <property type="entry name" value="PKS_ER"/>
    <property type="match status" value="1"/>
</dbReference>
<keyword evidence="1" id="KW-0521">NADP</keyword>
<gene>
    <name evidence="6" type="ORF">EDB81DRAFT_736114</name>
</gene>
<evidence type="ECO:0000313" key="6">
    <source>
        <dbReference type="EMBL" id="KAH7110749.1"/>
    </source>
</evidence>
<dbReference type="InterPro" id="IPR020843">
    <property type="entry name" value="ER"/>
</dbReference>
<protein>
    <recommendedName>
        <fullName evidence="4">Probable quinone oxidoreductase</fullName>
    </recommendedName>
    <alternativeName>
        <fullName evidence="3">NADPH:quinone reductase</fullName>
    </alternativeName>
</protein>
<dbReference type="PROSITE" id="PS01162">
    <property type="entry name" value="QOR_ZETA_CRYSTAL"/>
    <property type="match status" value="1"/>
</dbReference>
<keyword evidence="2" id="KW-0560">Oxidoreductase</keyword>
<keyword evidence="7" id="KW-1185">Reference proteome</keyword>
<dbReference type="InterPro" id="IPR047618">
    <property type="entry name" value="QOR-like"/>
</dbReference>
<dbReference type="InterPro" id="IPR013154">
    <property type="entry name" value="ADH-like_N"/>
</dbReference>
<evidence type="ECO:0000259" key="5">
    <source>
        <dbReference type="SMART" id="SM00829"/>
    </source>
</evidence>
<dbReference type="CDD" id="cd05286">
    <property type="entry name" value="QOR2"/>
    <property type="match status" value="1"/>
</dbReference>
<dbReference type="AlphaFoldDB" id="A0A9P9I8U5"/>
<dbReference type="GO" id="GO:0003960">
    <property type="term" value="F:quinone reductase (NADPH) activity"/>
    <property type="evidence" value="ECO:0007669"/>
    <property type="project" value="InterPro"/>
</dbReference>
<dbReference type="PANTHER" id="PTHR48106:SF13">
    <property type="entry name" value="QUINONE OXIDOREDUCTASE-RELATED"/>
    <property type="match status" value="1"/>
</dbReference>
<name>A0A9P9I8U5_9HYPO</name>
<evidence type="ECO:0000256" key="4">
    <source>
        <dbReference type="ARBA" id="ARBA00070796"/>
    </source>
</evidence>
<evidence type="ECO:0000256" key="2">
    <source>
        <dbReference type="ARBA" id="ARBA00023002"/>
    </source>
</evidence>
<dbReference type="InterPro" id="IPR013149">
    <property type="entry name" value="ADH-like_C"/>
</dbReference>
<dbReference type="GO" id="GO:0035925">
    <property type="term" value="F:mRNA 3'-UTR AU-rich region binding"/>
    <property type="evidence" value="ECO:0007669"/>
    <property type="project" value="TreeGrafter"/>
</dbReference>
<dbReference type="OrthoDB" id="48317at2759"/>
<evidence type="ECO:0000256" key="3">
    <source>
        <dbReference type="ARBA" id="ARBA00043088"/>
    </source>
</evidence>
<dbReference type="InterPro" id="IPR002364">
    <property type="entry name" value="Quin_OxRdtase/zeta-crystal_CS"/>
</dbReference>
<sequence length="328" mass="35638">MSPIPPTMKAVQIDQNGGAEVLRYRDIPVPTPGEGQLLVRNQYAGLNFIDTYFRSGLYKTPQFPLTLGREAAGTVVHGTSEFPAGARIVFMGTVGAYAEYSVVNASDAIIIPEMLPTKQAVAAYIQGLTAWTFICEAGDVKPGQWVLVHAAAGGVGLFLVQMLRAVGAKVIGTASSEEKLALAKKNGADWVINSHDDIVAQVKEITGGYGVDVIFDGVGKATFDADLEMIALKGHLISFGNASGAVDPVNILRLTPKNVKLMRPVLDGYVSTREWLEKYTKELWDMIISKNLEIVIHDIYPLKEVVRAHQDIEGRKTTGKLLIKCDWI</sequence>
<dbReference type="PANTHER" id="PTHR48106">
    <property type="entry name" value="QUINONE OXIDOREDUCTASE PIG3-RELATED"/>
    <property type="match status" value="1"/>
</dbReference>
<comment type="caution">
    <text evidence="6">The sequence shown here is derived from an EMBL/GenBank/DDBJ whole genome shotgun (WGS) entry which is preliminary data.</text>
</comment>